<dbReference type="AlphaFoldDB" id="A0A2U3KEF3"/>
<feature type="region of interest" description="Disordered" evidence="1">
    <location>
        <begin position="1"/>
        <end position="32"/>
    </location>
</feature>
<evidence type="ECO:0000313" key="3">
    <source>
        <dbReference type="Proteomes" id="UP000238701"/>
    </source>
</evidence>
<proteinExistence type="predicted"/>
<name>A0A2U3KEF3_9BACT</name>
<organism evidence="2 3">
    <name type="scientific">Candidatus Sulfotelmatobacter kueseliae</name>
    <dbReference type="NCBI Taxonomy" id="2042962"/>
    <lineage>
        <taxon>Bacteria</taxon>
        <taxon>Pseudomonadati</taxon>
        <taxon>Acidobacteriota</taxon>
        <taxon>Terriglobia</taxon>
        <taxon>Terriglobales</taxon>
        <taxon>Candidatus Korobacteraceae</taxon>
        <taxon>Candidatus Sulfotelmatobacter</taxon>
    </lineage>
</organism>
<evidence type="ECO:0000313" key="2">
    <source>
        <dbReference type="EMBL" id="SPF37910.1"/>
    </source>
</evidence>
<accession>A0A2U3KEF3</accession>
<reference evidence="3" key="1">
    <citation type="submission" date="2018-02" db="EMBL/GenBank/DDBJ databases">
        <authorList>
            <person name="Hausmann B."/>
        </authorList>
    </citation>
    <scope>NUCLEOTIDE SEQUENCE [LARGE SCALE GENOMIC DNA]</scope>
    <source>
        <strain evidence="3">Peat soil MAG SbA1</strain>
    </source>
</reference>
<gene>
    <name evidence="2" type="ORF">SBA1_190042</name>
</gene>
<dbReference type="Proteomes" id="UP000238701">
    <property type="component" value="Unassembled WGS sequence"/>
</dbReference>
<evidence type="ECO:0000256" key="1">
    <source>
        <dbReference type="SAM" id="MobiDB-lite"/>
    </source>
</evidence>
<dbReference type="EMBL" id="OMOD01000101">
    <property type="protein sequence ID" value="SPF37910.1"/>
    <property type="molecule type" value="Genomic_DNA"/>
</dbReference>
<protein>
    <submittedName>
        <fullName evidence="2">Uncharacterized protein</fullName>
    </submittedName>
</protein>
<sequence>MRRYGASTPRHQPRTKNVSHVPRPLTVSTTVGPYNRRSHRLTRICVAGCGRAREESAQVGRMELGRTVRRWIGIRLL</sequence>